<dbReference type="AlphaFoldDB" id="D0LPK9"/>
<dbReference type="InterPro" id="IPR017939">
    <property type="entry name" value="G-Glutamylcylcotransferase"/>
</dbReference>
<organism evidence="5 6">
    <name type="scientific">Haliangium ochraceum (strain DSM 14365 / JCM 11303 / SMP-2)</name>
    <dbReference type="NCBI Taxonomy" id="502025"/>
    <lineage>
        <taxon>Bacteria</taxon>
        <taxon>Pseudomonadati</taxon>
        <taxon>Myxococcota</taxon>
        <taxon>Polyangia</taxon>
        <taxon>Haliangiales</taxon>
        <taxon>Kofleriaceae</taxon>
        <taxon>Haliangium</taxon>
    </lineage>
</organism>
<dbReference type="EMBL" id="CP001804">
    <property type="protein sequence ID" value="ACY15372.1"/>
    <property type="molecule type" value="Genomic_DNA"/>
</dbReference>
<dbReference type="STRING" id="502025.Hoch_2848"/>
<dbReference type="Gene3D" id="3.10.490.10">
    <property type="entry name" value="Gamma-glutamyl cyclotransferase-like"/>
    <property type="match status" value="1"/>
</dbReference>
<sequence length="159" mass="17846">MYDKLTKARSGDPLTHLYFAYGSNLDGAQMRRRCPSARLVGAAILDGYRLGFAGRSASWGGGVATVVRDREGRVPGLVWVVSADDLERLDRCEGHPFAYRRKRLLVDTGEARRRRVHVYVKDDAEQALPTEAYLGVIWRAYRRHGFDEHGLSLALGGER</sequence>
<dbReference type="CDD" id="cd06661">
    <property type="entry name" value="GGCT_like"/>
    <property type="match status" value="1"/>
</dbReference>
<dbReference type="InterPro" id="IPR036568">
    <property type="entry name" value="GGCT-like_sf"/>
</dbReference>
<evidence type="ECO:0000313" key="5">
    <source>
        <dbReference type="EMBL" id="ACY15372.1"/>
    </source>
</evidence>
<reference evidence="5 6" key="1">
    <citation type="journal article" date="2010" name="Stand. Genomic Sci.">
        <title>Complete genome sequence of Haliangium ochraceum type strain (SMP-2).</title>
        <authorList>
            <consortium name="US DOE Joint Genome Institute (JGI-PGF)"/>
            <person name="Ivanova N."/>
            <person name="Daum C."/>
            <person name="Lang E."/>
            <person name="Abt B."/>
            <person name="Kopitz M."/>
            <person name="Saunders E."/>
            <person name="Lapidus A."/>
            <person name="Lucas S."/>
            <person name="Glavina Del Rio T."/>
            <person name="Nolan M."/>
            <person name="Tice H."/>
            <person name="Copeland A."/>
            <person name="Cheng J.F."/>
            <person name="Chen F."/>
            <person name="Bruce D."/>
            <person name="Goodwin L."/>
            <person name="Pitluck S."/>
            <person name="Mavromatis K."/>
            <person name="Pati A."/>
            <person name="Mikhailova N."/>
            <person name="Chen A."/>
            <person name="Palaniappan K."/>
            <person name="Land M."/>
            <person name="Hauser L."/>
            <person name="Chang Y.J."/>
            <person name="Jeffries C.D."/>
            <person name="Detter J.C."/>
            <person name="Brettin T."/>
            <person name="Rohde M."/>
            <person name="Goker M."/>
            <person name="Bristow J."/>
            <person name="Markowitz V."/>
            <person name="Eisen J.A."/>
            <person name="Hugenholtz P."/>
            <person name="Kyrpides N.C."/>
            <person name="Klenk H.P."/>
        </authorList>
    </citation>
    <scope>NUCLEOTIDE SEQUENCE [LARGE SCALE GENOMIC DNA]</scope>
    <source>
        <strain evidence="6">DSM 14365 / CIP 107738 / JCM 11303 / AJ 13395 / SMP-2</strain>
    </source>
</reference>
<dbReference type="eggNOG" id="COG2105">
    <property type="taxonomic scope" value="Bacteria"/>
</dbReference>
<feature type="binding site" evidence="3">
    <location>
        <begin position="18"/>
        <end position="23"/>
    </location>
    <ligand>
        <name>substrate</name>
    </ligand>
</feature>
<accession>D0LPK9</accession>
<dbReference type="SUPFAM" id="SSF110857">
    <property type="entry name" value="Gamma-glutamyl cyclotransferase-like"/>
    <property type="match status" value="1"/>
</dbReference>
<dbReference type="Pfam" id="PF06094">
    <property type="entry name" value="GGACT"/>
    <property type="match status" value="1"/>
</dbReference>
<keyword evidence="6" id="KW-1185">Reference proteome</keyword>
<feature type="domain" description="Gamma-glutamylcyclotransferase AIG2-like" evidence="4">
    <location>
        <begin position="18"/>
        <end position="126"/>
    </location>
</feature>
<proteinExistence type="predicted"/>
<dbReference type="KEGG" id="hoh:Hoch_2848"/>
<evidence type="ECO:0000259" key="4">
    <source>
        <dbReference type="Pfam" id="PF06094"/>
    </source>
</evidence>
<evidence type="ECO:0000256" key="3">
    <source>
        <dbReference type="PIRSR" id="PIRSR617939-2"/>
    </source>
</evidence>
<evidence type="ECO:0000256" key="2">
    <source>
        <dbReference type="PIRSR" id="PIRSR617939-1"/>
    </source>
</evidence>
<dbReference type="Proteomes" id="UP000001880">
    <property type="component" value="Chromosome"/>
</dbReference>
<dbReference type="PANTHER" id="PTHR12935:SF0">
    <property type="entry name" value="GAMMA-GLUTAMYLCYCLOTRANSFERASE"/>
    <property type="match status" value="1"/>
</dbReference>
<keyword evidence="1" id="KW-0456">Lyase</keyword>
<dbReference type="InterPro" id="IPR013024">
    <property type="entry name" value="GGCT-like"/>
</dbReference>
<evidence type="ECO:0000256" key="1">
    <source>
        <dbReference type="ARBA" id="ARBA00023239"/>
    </source>
</evidence>
<name>D0LPK9_HALO1</name>
<protein>
    <submittedName>
        <fullName evidence="5">AIG2 family protein</fullName>
    </submittedName>
</protein>
<dbReference type="HOGENOM" id="CLU_048475_5_0_7"/>
<dbReference type="GO" id="GO:0003839">
    <property type="term" value="F:gamma-glutamylcyclotransferase activity"/>
    <property type="evidence" value="ECO:0007669"/>
    <property type="project" value="InterPro"/>
</dbReference>
<dbReference type="InterPro" id="IPR009288">
    <property type="entry name" value="AIG2-like_dom"/>
</dbReference>
<dbReference type="PANTHER" id="PTHR12935">
    <property type="entry name" value="GAMMA-GLUTAMYLCYCLOTRANSFERASE"/>
    <property type="match status" value="1"/>
</dbReference>
<gene>
    <name evidence="5" type="ordered locus">Hoch_2848</name>
</gene>
<feature type="active site" description="Proton acceptor" evidence="2">
    <location>
        <position position="93"/>
    </location>
</feature>
<dbReference type="OrthoDB" id="141582at2"/>
<evidence type="ECO:0000313" key="6">
    <source>
        <dbReference type="Proteomes" id="UP000001880"/>
    </source>
</evidence>